<dbReference type="EMBL" id="CP119316">
    <property type="protein sequence ID" value="WEK47137.1"/>
    <property type="molecule type" value="Genomic_DNA"/>
</dbReference>
<dbReference type="AlphaFoldDB" id="A0AAJ6BNI9"/>
<accession>A0AAJ6BNI9</accession>
<dbReference type="PANTHER" id="PTHR34406:SF1">
    <property type="entry name" value="PROTEIN YCEI"/>
    <property type="match status" value="1"/>
</dbReference>
<evidence type="ECO:0000256" key="1">
    <source>
        <dbReference type="SAM" id="SignalP"/>
    </source>
</evidence>
<name>A0AAJ6BNI9_9SPHN</name>
<feature type="domain" description="Lipid/polyisoprenoid-binding YceI-like" evidence="2">
    <location>
        <begin position="45"/>
        <end position="208"/>
    </location>
</feature>
<dbReference type="PANTHER" id="PTHR34406">
    <property type="entry name" value="PROTEIN YCEI"/>
    <property type="match status" value="1"/>
</dbReference>
<dbReference type="Gene3D" id="2.40.128.110">
    <property type="entry name" value="Lipid/polyisoprenoid-binding, YceI-like"/>
    <property type="match status" value="1"/>
</dbReference>
<protein>
    <submittedName>
        <fullName evidence="3">YceI family protein</fullName>
    </submittedName>
</protein>
<dbReference type="Proteomes" id="UP001218362">
    <property type="component" value="Chromosome"/>
</dbReference>
<evidence type="ECO:0000313" key="3">
    <source>
        <dbReference type="EMBL" id="WEK47137.1"/>
    </source>
</evidence>
<dbReference type="SMART" id="SM00867">
    <property type="entry name" value="YceI"/>
    <property type="match status" value="1"/>
</dbReference>
<dbReference type="InterPro" id="IPR036761">
    <property type="entry name" value="TTHA0802/YceI-like_sf"/>
</dbReference>
<feature type="chain" id="PRO_5042608440" evidence="1">
    <location>
        <begin position="25"/>
        <end position="210"/>
    </location>
</feature>
<feature type="signal peptide" evidence="1">
    <location>
        <begin position="1"/>
        <end position="24"/>
    </location>
</feature>
<dbReference type="Pfam" id="PF04264">
    <property type="entry name" value="YceI"/>
    <property type="match status" value="1"/>
</dbReference>
<gene>
    <name evidence="3" type="ORF">P0Y56_02290</name>
</gene>
<organism evidence="3 4">
    <name type="scientific">Candidatus Andeanibacterium colombiense</name>
    <dbReference type="NCBI Taxonomy" id="3121345"/>
    <lineage>
        <taxon>Bacteria</taxon>
        <taxon>Pseudomonadati</taxon>
        <taxon>Pseudomonadota</taxon>
        <taxon>Alphaproteobacteria</taxon>
        <taxon>Sphingomonadales</taxon>
        <taxon>Sphingomonadaceae</taxon>
        <taxon>Candidatus Andeanibacterium</taxon>
    </lineage>
</organism>
<dbReference type="SUPFAM" id="SSF101874">
    <property type="entry name" value="YceI-like"/>
    <property type="match status" value="1"/>
</dbReference>
<evidence type="ECO:0000259" key="2">
    <source>
        <dbReference type="SMART" id="SM00867"/>
    </source>
</evidence>
<keyword evidence="1" id="KW-0732">Signal</keyword>
<reference evidence="3" key="1">
    <citation type="submission" date="2023-03" db="EMBL/GenBank/DDBJ databases">
        <title>Andean soil-derived lignocellulolytic bacterial consortium as a source of novel taxa and putative plastic-active enzymes.</title>
        <authorList>
            <person name="Diaz-Garcia L."/>
            <person name="Chuvochina M."/>
            <person name="Feuerriegel G."/>
            <person name="Bunk B."/>
            <person name="Sproer C."/>
            <person name="Streit W.R."/>
            <person name="Rodriguez L.M."/>
            <person name="Overmann J."/>
            <person name="Jimenez D.J."/>
        </authorList>
    </citation>
    <scope>NUCLEOTIDE SEQUENCE</scope>
    <source>
        <strain evidence="3">MAG 26</strain>
    </source>
</reference>
<sequence>MRKLPIALAATVGAALLSVGTVYAQGGPAPQPPGKPDPALVTAGNYTIDGGHSQVLFTYEHFGLTSNMGLASGATGSLTLDPAAPANAKLSVDVPISTIHTTIAALDEEFQAKAWFDAATYPTAHFESTKVTVNGTSATIDGNLTIKGITKPATINATFAAAGTNPFSKKETVAFKGSAAIKRSDFGLGNAVPLVADKVDLLITVGFEKS</sequence>
<dbReference type="KEGG" id="acob:P0Y56_02290"/>
<dbReference type="InterPro" id="IPR007372">
    <property type="entry name" value="Lipid/polyisoprenoid-bd_YceI"/>
</dbReference>
<proteinExistence type="predicted"/>
<evidence type="ECO:0000313" key="4">
    <source>
        <dbReference type="Proteomes" id="UP001218362"/>
    </source>
</evidence>